<evidence type="ECO:0000256" key="3">
    <source>
        <dbReference type="ARBA" id="ARBA00022448"/>
    </source>
</evidence>
<accession>A0ABZ3F2L8</accession>
<comment type="subcellular location">
    <subcellularLocation>
        <location evidence="1">Cell envelope</location>
    </subcellularLocation>
</comment>
<comment type="similarity">
    <text evidence="2">Belongs to the bacterial solute-binding protein 1 family.</text>
</comment>
<dbReference type="PROSITE" id="PS51257">
    <property type="entry name" value="PROKAR_LIPOPROTEIN"/>
    <property type="match status" value="1"/>
</dbReference>
<reference evidence="7 8" key="1">
    <citation type="submission" date="2024-02" db="EMBL/GenBank/DDBJ databases">
        <title>Bacterial strain from lacustrine sediment.</title>
        <authorList>
            <person name="Petit C."/>
            <person name="Fadhlaoui K."/>
        </authorList>
    </citation>
    <scope>NUCLEOTIDE SEQUENCE [LARGE SCALE GENOMIC DNA]</scope>
    <source>
        <strain evidence="7 8">IPX-CK</strain>
    </source>
</reference>
<dbReference type="InterPro" id="IPR006059">
    <property type="entry name" value="SBP"/>
</dbReference>
<dbReference type="CDD" id="cd13585">
    <property type="entry name" value="PBP2_TMBP_like"/>
    <property type="match status" value="1"/>
</dbReference>
<dbReference type="PANTHER" id="PTHR43649">
    <property type="entry name" value="ARABINOSE-BINDING PROTEIN-RELATED"/>
    <property type="match status" value="1"/>
</dbReference>
<sequence length="447" mass="49650">MMKKIISTLLCTTMLTATLAGCGNTTNSAMTTNEQDVKEKTETAKEAKNENQTKETPSGDTVTISYACWDSNQANLIRTMADEFEAENPDIKIDIQVSGWSDYWTGLEAAGTGGSLPDTFWMHSNNIYYYGANDQLLDLSDYIAGSDKVDLANYPEGLNGIYNIDGKQYTIPKDYDTIALWYNKTLFDESGISYPDDTWTWDDLKEAARKLTKDDGSQYGFCAGLHNQEGYYNFVYQSGGEIITSDKKSGYDEEATIAGIEEYFSFVKEGLSPEIYDDQARAEAIQNGLCAMGLFGSWNLSGFAASDFMKENFDCAVLPMSNDGGKASIFNGLGNAIASTCEHPDQAWKWVEYLSSKEGQERQAELGVAISAYNGTADMFTNAYSMFNTKCYIDMVDYAQIRPYSNQTSVWEDKAYELLKDAYAGKEETTDACIKVAEMMNQAISEE</sequence>
<evidence type="ECO:0000256" key="4">
    <source>
        <dbReference type="ARBA" id="ARBA00022729"/>
    </source>
</evidence>
<dbReference type="Gene3D" id="3.40.190.10">
    <property type="entry name" value="Periplasmic binding protein-like II"/>
    <property type="match status" value="1"/>
</dbReference>
<evidence type="ECO:0000313" key="8">
    <source>
        <dbReference type="Proteomes" id="UP001451571"/>
    </source>
</evidence>
<dbReference type="InterPro" id="IPR050490">
    <property type="entry name" value="Bact_solute-bd_prot1"/>
</dbReference>
<dbReference type="Proteomes" id="UP001451571">
    <property type="component" value="Chromosome"/>
</dbReference>
<dbReference type="Pfam" id="PF01547">
    <property type="entry name" value="SBP_bac_1"/>
    <property type="match status" value="1"/>
</dbReference>
<evidence type="ECO:0000313" key="7">
    <source>
        <dbReference type="EMBL" id="XAH76054.1"/>
    </source>
</evidence>
<proteinExistence type="inferred from homology"/>
<keyword evidence="8" id="KW-1185">Reference proteome</keyword>
<gene>
    <name evidence="7" type="ORF">V6984_09945</name>
</gene>
<name>A0ABZ3F2L8_9FIRM</name>
<feature type="compositionally biased region" description="Polar residues" evidence="5">
    <location>
        <begin position="25"/>
        <end position="34"/>
    </location>
</feature>
<evidence type="ECO:0000256" key="1">
    <source>
        <dbReference type="ARBA" id="ARBA00004196"/>
    </source>
</evidence>
<keyword evidence="3" id="KW-0813">Transport</keyword>
<evidence type="ECO:0000256" key="6">
    <source>
        <dbReference type="SAM" id="SignalP"/>
    </source>
</evidence>
<feature type="compositionally biased region" description="Basic and acidic residues" evidence="5">
    <location>
        <begin position="35"/>
        <end position="53"/>
    </location>
</feature>
<dbReference type="SUPFAM" id="SSF53850">
    <property type="entry name" value="Periplasmic binding protein-like II"/>
    <property type="match status" value="1"/>
</dbReference>
<feature type="signal peptide" evidence="6">
    <location>
        <begin position="1"/>
        <end position="22"/>
    </location>
</feature>
<keyword evidence="4 6" id="KW-0732">Signal</keyword>
<evidence type="ECO:0000256" key="2">
    <source>
        <dbReference type="ARBA" id="ARBA00008520"/>
    </source>
</evidence>
<dbReference type="PANTHER" id="PTHR43649:SF31">
    <property type="entry name" value="SN-GLYCEROL-3-PHOSPHATE-BINDING PERIPLASMIC PROTEIN UGPB"/>
    <property type="match status" value="1"/>
</dbReference>
<feature type="chain" id="PRO_5047432434" evidence="6">
    <location>
        <begin position="23"/>
        <end position="447"/>
    </location>
</feature>
<feature type="region of interest" description="Disordered" evidence="5">
    <location>
        <begin position="25"/>
        <end position="59"/>
    </location>
</feature>
<organism evidence="7 8">
    <name type="scientific">Kineothrix sedimenti</name>
    <dbReference type="NCBI Taxonomy" id="3123317"/>
    <lineage>
        <taxon>Bacteria</taxon>
        <taxon>Bacillati</taxon>
        <taxon>Bacillota</taxon>
        <taxon>Clostridia</taxon>
        <taxon>Lachnospirales</taxon>
        <taxon>Lachnospiraceae</taxon>
        <taxon>Kineothrix</taxon>
    </lineage>
</organism>
<dbReference type="RefSeq" id="WP_342759627.1">
    <property type="nucleotide sequence ID" value="NZ_CP146256.1"/>
</dbReference>
<evidence type="ECO:0000256" key="5">
    <source>
        <dbReference type="SAM" id="MobiDB-lite"/>
    </source>
</evidence>
<dbReference type="EMBL" id="CP146256">
    <property type="protein sequence ID" value="XAH76054.1"/>
    <property type="molecule type" value="Genomic_DNA"/>
</dbReference>
<protein>
    <submittedName>
        <fullName evidence="7">Sugar ABC transporter substrate-binding protein</fullName>
    </submittedName>
</protein>